<organism evidence="1 2">
    <name type="scientific">Gemmobacter lutimaris</name>
    <dbReference type="NCBI Taxonomy" id="2306023"/>
    <lineage>
        <taxon>Bacteria</taxon>
        <taxon>Pseudomonadati</taxon>
        <taxon>Pseudomonadota</taxon>
        <taxon>Alphaproteobacteria</taxon>
        <taxon>Rhodobacterales</taxon>
        <taxon>Paracoccaceae</taxon>
        <taxon>Gemmobacter</taxon>
    </lineage>
</organism>
<evidence type="ECO:0000313" key="1">
    <source>
        <dbReference type="EMBL" id="RID91198.1"/>
    </source>
</evidence>
<proteinExistence type="predicted"/>
<keyword evidence="2" id="KW-1185">Reference proteome</keyword>
<accession>A0A398BRX5</accession>
<dbReference type="Proteomes" id="UP000266649">
    <property type="component" value="Unassembled WGS sequence"/>
</dbReference>
<reference evidence="1 2" key="1">
    <citation type="submission" date="2018-09" db="EMBL/GenBank/DDBJ databases">
        <title>Gemmobacter lutimaris sp. nov., a marine bacterium isolated from tidal flat.</title>
        <authorList>
            <person name="Lee D.W."/>
            <person name="Yoo Y."/>
            <person name="Kim J.-J."/>
            <person name="Kim B.S."/>
        </authorList>
    </citation>
    <scope>NUCLEOTIDE SEQUENCE [LARGE SCALE GENOMIC DNA]</scope>
    <source>
        <strain evidence="1 2">YJ-T1-11</strain>
    </source>
</reference>
<name>A0A398BRX5_9RHOB</name>
<evidence type="ECO:0000313" key="2">
    <source>
        <dbReference type="Proteomes" id="UP000266649"/>
    </source>
</evidence>
<sequence>MHPGADPDYDWCNDCKAISATLDRCADKAKALHRQIEAAARNAGYPDNKQRDIYLRIAHNCLSELKQMLPSYD</sequence>
<gene>
    <name evidence="1" type="ORF">D2N39_13130</name>
</gene>
<protein>
    <submittedName>
        <fullName evidence="1">Uncharacterized protein</fullName>
    </submittedName>
</protein>
<comment type="caution">
    <text evidence="1">The sequence shown here is derived from an EMBL/GenBank/DDBJ whole genome shotgun (WGS) entry which is preliminary data.</text>
</comment>
<dbReference type="EMBL" id="QXXQ01000007">
    <property type="protein sequence ID" value="RID91198.1"/>
    <property type="molecule type" value="Genomic_DNA"/>
</dbReference>
<dbReference type="AlphaFoldDB" id="A0A398BRX5"/>